<feature type="non-terminal residue" evidence="1">
    <location>
        <position position="101"/>
    </location>
</feature>
<dbReference type="AlphaFoldDB" id="A0A371CXX0"/>
<protein>
    <submittedName>
        <fullName evidence="1">Uncharacterized protein</fullName>
    </submittedName>
</protein>
<sequence length="101" mass="11124">EGLEQVHRSSSVNSALSLRRSFLRMVKTEGESAISWIGRVRSRALELSHTPCPATVVDTILVITEGLPLQYAPVLTQLESLPFDSLTIKDVTTRITGFEAQ</sequence>
<dbReference type="EMBL" id="KZ857441">
    <property type="protein sequence ID" value="RDX45144.1"/>
    <property type="molecule type" value="Genomic_DNA"/>
</dbReference>
<keyword evidence="2" id="KW-1185">Reference proteome</keyword>
<reference evidence="1 2" key="1">
    <citation type="journal article" date="2018" name="Biotechnol. Biofuels">
        <title>Integrative visual omics of the white-rot fungus Polyporus brumalis exposes the biotechnological potential of its oxidative enzymes for delignifying raw plant biomass.</title>
        <authorList>
            <person name="Miyauchi S."/>
            <person name="Rancon A."/>
            <person name="Drula E."/>
            <person name="Hage H."/>
            <person name="Chaduli D."/>
            <person name="Favel A."/>
            <person name="Grisel S."/>
            <person name="Henrissat B."/>
            <person name="Herpoel-Gimbert I."/>
            <person name="Ruiz-Duenas F.J."/>
            <person name="Chevret D."/>
            <person name="Hainaut M."/>
            <person name="Lin J."/>
            <person name="Wang M."/>
            <person name="Pangilinan J."/>
            <person name="Lipzen A."/>
            <person name="Lesage-Meessen L."/>
            <person name="Navarro D."/>
            <person name="Riley R."/>
            <person name="Grigoriev I.V."/>
            <person name="Zhou S."/>
            <person name="Raouche S."/>
            <person name="Rosso M.N."/>
        </authorList>
    </citation>
    <scope>NUCLEOTIDE SEQUENCE [LARGE SCALE GENOMIC DNA]</scope>
    <source>
        <strain evidence="1 2">BRFM 1820</strain>
    </source>
</reference>
<dbReference type="OrthoDB" id="2802594at2759"/>
<evidence type="ECO:0000313" key="2">
    <source>
        <dbReference type="Proteomes" id="UP000256964"/>
    </source>
</evidence>
<feature type="non-terminal residue" evidence="1">
    <location>
        <position position="1"/>
    </location>
</feature>
<organism evidence="1 2">
    <name type="scientific">Lentinus brumalis</name>
    <dbReference type="NCBI Taxonomy" id="2498619"/>
    <lineage>
        <taxon>Eukaryota</taxon>
        <taxon>Fungi</taxon>
        <taxon>Dikarya</taxon>
        <taxon>Basidiomycota</taxon>
        <taxon>Agaricomycotina</taxon>
        <taxon>Agaricomycetes</taxon>
        <taxon>Polyporales</taxon>
        <taxon>Polyporaceae</taxon>
        <taxon>Lentinus</taxon>
    </lineage>
</organism>
<accession>A0A371CXX0</accession>
<dbReference type="Proteomes" id="UP000256964">
    <property type="component" value="Unassembled WGS sequence"/>
</dbReference>
<gene>
    <name evidence="1" type="ORF">OH76DRAFT_1297383</name>
</gene>
<proteinExistence type="predicted"/>
<evidence type="ECO:0000313" key="1">
    <source>
        <dbReference type="EMBL" id="RDX45144.1"/>
    </source>
</evidence>
<name>A0A371CXX0_9APHY</name>